<evidence type="ECO:0000313" key="3">
    <source>
        <dbReference type="Proteomes" id="UP001291623"/>
    </source>
</evidence>
<comment type="caution">
    <text evidence="2">The sequence shown here is derived from an EMBL/GenBank/DDBJ whole genome shotgun (WGS) entry which is preliminary data.</text>
</comment>
<accession>A0AAE1RIM5</accession>
<keyword evidence="3" id="KW-1185">Reference proteome</keyword>
<name>A0AAE1RIM5_9SOLA</name>
<dbReference type="PANTHER" id="PTHR31949">
    <property type="entry name" value="GASTRIC MUCIN-LIKE PROTEIN"/>
    <property type="match status" value="1"/>
</dbReference>
<sequence>MNFFLYIKFISTYCYQIHYTDTIITTITEEIISGAKRGSSPIFDFASATPVRKTGADDFLNADNDKNECPSPSFNKFFAKSDKSQELEIFHVMLLTPPGTPLFPSLEMESQKTVMSQLGTPKARPTALKSRVRI</sequence>
<evidence type="ECO:0000256" key="1">
    <source>
        <dbReference type="SAM" id="MobiDB-lite"/>
    </source>
</evidence>
<dbReference type="PANTHER" id="PTHR31949:SF32">
    <property type="entry name" value="MUCIN-5AC-LIKE"/>
    <property type="match status" value="1"/>
</dbReference>
<dbReference type="GO" id="GO:0055028">
    <property type="term" value="C:cortical microtubule"/>
    <property type="evidence" value="ECO:0007669"/>
    <property type="project" value="TreeGrafter"/>
</dbReference>
<dbReference type="EMBL" id="JAVYJV010000016">
    <property type="protein sequence ID" value="KAK4351362.1"/>
    <property type="molecule type" value="Genomic_DNA"/>
</dbReference>
<gene>
    <name evidence="2" type="ORF">RND71_030675</name>
</gene>
<proteinExistence type="predicted"/>
<reference evidence="2" key="1">
    <citation type="submission" date="2023-12" db="EMBL/GenBank/DDBJ databases">
        <title>Genome assembly of Anisodus tanguticus.</title>
        <authorList>
            <person name="Wang Y.-J."/>
        </authorList>
    </citation>
    <scope>NUCLEOTIDE SEQUENCE</scope>
    <source>
        <strain evidence="2">KB-2021</strain>
        <tissue evidence="2">Leaf</tissue>
    </source>
</reference>
<feature type="region of interest" description="Disordered" evidence="1">
    <location>
        <begin position="115"/>
        <end position="134"/>
    </location>
</feature>
<dbReference type="AlphaFoldDB" id="A0AAE1RIM5"/>
<dbReference type="Proteomes" id="UP001291623">
    <property type="component" value="Unassembled WGS sequence"/>
</dbReference>
<evidence type="ECO:0000313" key="2">
    <source>
        <dbReference type="EMBL" id="KAK4351362.1"/>
    </source>
</evidence>
<organism evidence="2 3">
    <name type="scientific">Anisodus tanguticus</name>
    <dbReference type="NCBI Taxonomy" id="243964"/>
    <lineage>
        <taxon>Eukaryota</taxon>
        <taxon>Viridiplantae</taxon>
        <taxon>Streptophyta</taxon>
        <taxon>Embryophyta</taxon>
        <taxon>Tracheophyta</taxon>
        <taxon>Spermatophyta</taxon>
        <taxon>Magnoliopsida</taxon>
        <taxon>eudicotyledons</taxon>
        <taxon>Gunneridae</taxon>
        <taxon>Pentapetalae</taxon>
        <taxon>asterids</taxon>
        <taxon>lamiids</taxon>
        <taxon>Solanales</taxon>
        <taxon>Solanaceae</taxon>
        <taxon>Solanoideae</taxon>
        <taxon>Hyoscyameae</taxon>
        <taxon>Anisodus</taxon>
    </lineage>
</organism>
<protein>
    <submittedName>
        <fullName evidence="2">Uncharacterized protein</fullName>
    </submittedName>
</protein>
<dbReference type="GO" id="GO:0043622">
    <property type="term" value="P:cortical microtubule organization"/>
    <property type="evidence" value="ECO:0007669"/>
    <property type="project" value="TreeGrafter"/>
</dbReference>